<sequence>MAFAHTPTLQAIGHFLPSAPARLARQAGMASVCIALLGAVGGAHAEVDALQSLASMSLGSLLDVEVSGASKFNQSLRSAPSSATVITAAEIYALGYRSLADVLRSIRGLQVNSDRTYSYLGVRGMIAPGDYNTRVLLLIDGNRINDAVFDQAFLGTEFPLDLALVERVEFIPGPGSAVHGANALFGVVNVVTRRNLGDRTAMGSVSLGSGGGRSAMAALQTGEMGGPRLMLSASRMLSRGRDLYFPQYDVAGVSNGISAGTDGEAQNRLFMRFEDGKGLSATLIHADRDKNSSATAGTVFNDSATRMRDMQTHASLQWSGQVLPETELTARAYTSRYVFEGNYVLDYPPPTINRDTVEAQSVGLELRALTSRWAGHKVVVGTELQATPHRDQGNFDVEPYTSYLDDRRHGHRMSFFAEDQMEITPQWTLSAGGRYDRTEVGKGVFSPRFGAVWQPSPQWVGKYLYGSAYRQANAFERYYAYPGVGGYKANPGLETEHVRGHELAFEYHPSPSLKWTASLFRNQVDGLIGQRLDPQDGMLQFENQGRLSVQGFEIEAEAALPHQSHLRVNYSQQQARGGILSEQSASRIANATLVVPLTASWVVGASATAVAQRASAPGYATADLTLSNDAPWRPWRVAFSVYNLLDRRVSDPSSDAARPGIVPQDRRGVRVRLDLRF</sequence>
<dbReference type="Proteomes" id="UP001180487">
    <property type="component" value="Unassembled WGS sequence"/>
</dbReference>
<reference evidence="15 16" key="1">
    <citation type="submission" date="2023-07" db="EMBL/GenBank/DDBJ databases">
        <title>Sorghum-associated microbial communities from plants grown in Nebraska, USA.</title>
        <authorList>
            <person name="Schachtman D."/>
        </authorList>
    </citation>
    <scope>NUCLEOTIDE SEQUENCE [LARGE SCALE GENOMIC DNA]</scope>
    <source>
        <strain evidence="15 16">BE313</strain>
    </source>
</reference>
<dbReference type="Pfam" id="PF00593">
    <property type="entry name" value="TonB_dep_Rec_b-barrel"/>
    <property type="match status" value="1"/>
</dbReference>
<dbReference type="Gene3D" id="2.40.170.20">
    <property type="entry name" value="TonB-dependent receptor, beta-barrel domain"/>
    <property type="match status" value="1"/>
</dbReference>
<dbReference type="InterPro" id="IPR039426">
    <property type="entry name" value="TonB-dep_rcpt-like"/>
</dbReference>
<evidence type="ECO:0000256" key="5">
    <source>
        <dbReference type="ARBA" id="ARBA00022692"/>
    </source>
</evidence>
<evidence type="ECO:0000256" key="3">
    <source>
        <dbReference type="ARBA" id="ARBA00022448"/>
    </source>
</evidence>
<evidence type="ECO:0000256" key="8">
    <source>
        <dbReference type="ARBA" id="ARBA00023136"/>
    </source>
</evidence>
<proteinExistence type="inferred from homology"/>
<name>A0ABU2CC15_9BURK</name>
<dbReference type="PROSITE" id="PS52016">
    <property type="entry name" value="TONB_DEPENDENT_REC_3"/>
    <property type="match status" value="1"/>
</dbReference>
<comment type="caution">
    <text evidence="15">The sequence shown here is derived from an EMBL/GenBank/DDBJ whole genome shotgun (WGS) entry which is preliminary data.</text>
</comment>
<evidence type="ECO:0000259" key="13">
    <source>
        <dbReference type="Pfam" id="PF00593"/>
    </source>
</evidence>
<comment type="similarity">
    <text evidence="2 11 12">Belongs to the TonB-dependent receptor family.</text>
</comment>
<keyword evidence="9 15" id="KW-0675">Receptor</keyword>
<evidence type="ECO:0000256" key="12">
    <source>
        <dbReference type="RuleBase" id="RU003357"/>
    </source>
</evidence>
<dbReference type="PANTHER" id="PTHR30069">
    <property type="entry name" value="TONB-DEPENDENT OUTER MEMBRANE RECEPTOR"/>
    <property type="match status" value="1"/>
</dbReference>
<evidence type="ECO:0000256" key="1">
    <source>
        <dbReference type="ARBA" id="ARBA00004571"/>
    </source>
</evidence>
<keyword evidence="5 11" id="KW-0812">Transmembrane</keyword>
<dbReference type="Pfam" id="PF07715">
    <property type="entry name" value="Plug"/>
    <property type="match status" value="1"/>
</dbReference>
<dbReference type="InterPro" id="IPR036942">
    <property type="entry name" value="Beta-barrel_TonB_sf"/>
</dbReference>
<dbReference type="RefSeq" id="WP_310375154.1">
    <property type="nucleotide sequence ID" value="NZ_JAVDXT010000003.1"/>
</dbReference>
<keyword evidence="6" id="KW-0732">Signal</keyword>
<evidence type="ECO:0000256" key="4">
    <source>
        <dbReference type="ARBA" id="ARBA00022452"/>
    </source>
</evidence>
<comment type="subcellular location">
    <subcellularLocation>
        <location evidence="1 11">Cell outer membrane</location>
        <topology evidence="1 11">Multi-pass membrane protein</topology>
    </subcellularLocation>
</comment>
<keyword evidence="4 11" id="KW-1134">Transmembrane beta strand</keyword>
<evidence type="ECO:0000256" key="2">
    <source>
        <dbReference type="ARBA" id="ARBA00009810"/>
    </source>
</evidence>
<keyword evidence="16" id="KW-1185">Reference proteome</keyword>
<evidence type="ECO:0000256" key="9">
    <source>
        <dbReference type="ARBA" id="ARBA00023170"/>
    </source>
</evidence>
<keyword evidence="10 11" id="KW-0998">Cell outer membrane</keyword>
<feature type="domain" description="TonB-dependent receptor-like beta-barrel" evidence="13">
    <location>
        <begin position="269"/>
        <end position="644"/>
    </location>
</feature>
<evidence type="ECO:0000259" key="14">
    <source>
        <dbReference type="Pfam" id="PF07715"/>
    </source>
</evidence>
<dbReference type="InterPro" id="IPR012910">
    <property type="entry name" value="Plug_dom"/>
</dbReference>
<protein>
    <submittedName>
        <fullName evidence="15">Iron complex outermembrane receptor protein</fullName>
    </submittedName>
</protein>
<dbReference type="PANTHER" id="PTHR30069:SF29">
    <property type="entry name" value="HEMOGLOBIN AND HEMOGLOBIN-HAPTOGLOBIN-BINDING PROTEIN 1-RELATED"/>
    <property type="match status" value="1"/>
</dbReference>
<keyword evidence="8 11" id="KW-0472">Membrane</keyword>
<gene>
    <name evidence="15" type="ORF">J2X19_003557</name>
</gene>
<dbReference type="SUPFAM" id="SSF56935">
    <property type="entry name" value="Porins"/>
    <property type="match status" value="1"/>
</dbReference>
<evidence type="ECO:0000313" key="16">
    <source>
        <dbReference type="Proteomes" id="UP001180487"/>
    </source>
</evidence>
<evidence type="ECO:0000313" key="15">
    <source>
        <dbReference type="EMBL" id="MDR7378863.1"/>
    </source>
</evidence>
<keyword evidence="3 11" id="KW-0813">Transport</keyword>
<dbReference type="InterPro" id="IPR000531">
    <property type="entry name" value="Beta-barrel_TonB"/>
</dbReference>
<evidence type="ECO:0000256" key="11">
    <source>
        <dbReference type="PROSITE-ProRule" id="PRU01360"/>
    </source>
</evidence>
<feature type="domain" description="TonB-dependent receptor plug" evidence="14">
    <location>
        <begin position="76"/>
        <end position="187"/>
    </location>
</feature>
<evidence type="ECO:0000256" key="6">
    <source>
        <dbReference type="ARBA" id="ARBA00022729"/>
    </source>
</evidence>
<evidence type="ECO:0000256" key="7">
    <source>
        <dbReference type="ARBA" id="ARBA00023077"/>
    </source>
</evidence>
<dbReference type="Gene3D" id="2.170.130.10">
    <property type="entry name" value="TonB-dependent receptor, plug domain"/>
    <property type="match status" value="1"/>
</dbReference>
<accession>A0ABU2CC15</accession>
<keyword evidence="7 12" id="KW-0798">TonB box</keyword>
<dbReference type="EMBL" id="JAVDXT010000003">
    <property type="protein sequence ID" value="MDR7378863.1"/>
    <property type="molecule type" value="Genomic_DNA"/>
</dbReference>
<evidence type="ECO:0000256" key="10">
    <source>
        <dbReference type="ARBA" id="ARBA00023237"/>
    </source>
</evidence>
<dbReference type="InterPro" id="IPR037066">
    <property type="entry name" value="Plug_dom_sf"/>
</dbReference>
<organism evidence="15 16">
    <name type="scientific">Rhodoferax ferrireducens</name>
    <dbReference type="NCBI Taxonomy" id="192843"/>
    <lineage>
        <taxon>Bacteria</taxon>
        <taxon>Pseudomonadati</taxon>
        <taxon>Pseudomonadota</taxon>
        <taxon>Betaproteobacteria</taxon>
        <taxon>Burkholderiales</taxon>
        <taxon>Comamonadaceae</taxon>
        <taxon>Rhodoferax</taxon>
    </lineage>
</organism>